<gene>
    <name evidence="1" type="ORF">EVAR_49993_1</name>
</gene>
<evidence type="ECO:0000313" key="2">
    <source>
        <dbReference type="Proteomes" id="UP000299102"/>
    </source>
</evidence>
<evidence type="ECO:0000313" key="1">
    <source>
        <dbReference type="EMBL" id="GBP65186.1"/>
    </source>
</evidence>
<dbReference type="Proteomes" id="UP000299102">
    <property type="component" value="Unassembled WGS sequence"/>
</dbReference>
<accession>A0A4C1XMM7</accession>
<name>A0A4C1XMM7_EUMVA</name>
<dbReference type="EMBL" id="BGZK01000922">
    <property type="protein sequence ID" value="GBP65186.1"/>
    <property type="molecule type" value="Genomic_DNA"/>
</dbReference>
<comment type="caution">
    <text evidence="1">The sequence shown here is derived from an EMBL/GenBank/DDBJ whole genome shotgun (WGS) entry which is preliminary data.</text>
</comment>
<protein>
    <submittedName>
        <fullName evidence="1">Uncharacterized protein</fullName>
    </submittedName>
</protein>
<sequence>MLWSSWLQHKNGPARSIKCHTLTEYKGEANSFCCCISLLRFVQPMGTHVMTFPAGSARVLMAADVAIEHSRAAVARIV</sequence>
<organism evidence="1 2">
    <name type="scientific">Eumeta variegata</name>
    <name type="common">Bagworm moth</name>
    <name type="synonym">Eumeta japonica</name>
    <dbReference type="NCBI Taxonomy" id="151549"/>
    <lineage>
        <taxon>Eukaryota</taxon>
        <taxon>Metazoa</taxon>
        <taxon>Ecdysozoa</taxon>
        <taxon>Arthropoda</taxon>
        <taxon>Hexapoda</taxon>
        <taxon>Insecta</taxon>
        <taxon>Pterygota</taxon>
        <taxon>Neoptera</taxon>
        <taxon>Endopterygota</taxon>
        <taxon>Lepidoptera</taxon>
        <taxon>Glossata</taxon>
        <taxon>Ditrysia</taxon>
        <taxon>Tineoidea</taxon>
        <taxon>Psychidae</taxon>
        <taxon>Oiketicinae</taxon>
        <taxon>Eumeta</taxon>
    </lineage>
</organism>
<reference evidence="1 2" key="1">
    <citation type="journal article" date="2019" name="Commun. Biol.">
        <title>The bagworm genome reveals a unique fibroin gene that provides high tensile strength.</title>
        <authorList>
            <person name="Kono N."/>
            <person name="Nakamura H."/>
            <person name="Ohtoshi R."/>
            <person name="Tomita M."/>
            <person name="Numata K."/>
            <person name="Arakawa K."/>
        </authorList>
    </citation>
    <scope>NUCLEOTIDE SEQUENCE [LARGE SCALE GENOMIC DNA]</scope>
</reference>
<dbReference type="AlphaFoldDB" id="A0A4C1XMM7"/>
<keyword evidence="2" id="KW-1185">Reference proteome</keyword>
<proteinExistence type="predicted"/>